<dbReference type="InParanoid" id="A0A078AY71"/>
<dbReference type="OMA" id="TKSHRLY"/>
<feature type="compositionally biased region" description="Low complexity" evidence="4">
    <location>
        <begin position="722"/>
        <end position="731"/>
    </location>
</feature>
<name>A0A078AY71_STYLE</name>
<dbReference type="GO" id="GO:0006508">
    <property type="term" value="P:proteolysis"/>
    <property type="evidence" value="ECO:0007669"/>
    <property type="project" value="InterPro"/>
</dbReference>
<keyword evidence="6" id="KW-0645">Protease</keyword>
<comment type="similarity">
    <text evidence="2 3">Belongs to the peptidase M14 family.</text>
</comment>
<dbReference type="EMBL" id="CCKQ01014404">
    <property type="protein sequence ID" value="CDW86162.1"/>
    <property type="molecule type" value="Genomic_DNA"/>
</dbReference>
<dbReference type="PANTHER" id="PTHR12756:SF11">
    <property type="entry name" value="CYTOSOLIC CARBOXYPEPTIDASE 1"/>
    <property type="match status" value="1"/>
</dbReference>
<dbReference type="Pfam" id="PF00246">
    <property type="entry name" value="Peptidase_M14"/>
    <property type="match status" value="1"/>
</dbReference>
<keyword evidence="6" id="KW-0378">Hydrolase</keyword>
<sequence length="771" mass="90599">MPLVKSGISLAPDMKFGWKPKAIEISIPIPLYFDYEEELLDITPLDRANKKKLPIIYYDKENGHVVSYDENGNVIDVQNGRPFIGMNQLYSEQIQCGDILDFDSKFECGNLDKVVLVNKDEYDLYMRVDSNTRGHHQWFYFRVKNTNQKKVRFNIVNFTKKQSLYEQGMKVCYCSSKEKKILTKQHLERQNQSGDFNSFKSQNQEIDIDSIGWKRGGIDIEYKYSKINQNIQRRFFNMSDYSESEEDEDEAPVKQKIYYQMSFTYDFVFENDETYFAYCFPYSFTKLHSFLKSIKQQPNSSYFYQETTLCRALSGIELPLLTVTTRVTSKNMHQIIPNEFHGQELPKSKFKKVVVISGRIHPGESNGSFMMQGFIRFITSNHTEAQELRKRIIFKIIPMINPDGVLIGNYRTSMSGNDLNRQYLKPHLQLHPSVVAIKRLMKDMKFEYQQYFPNDNCLLAFIDMHGHSRKKNVFVYGPYYQIHHENYLKMRLLPKILSEQTSMFRFFASRFRIEKSKEKTARVVLFREFNILNCFTLEASFLGYFNEKRITKDYEISKYEKMGIKLGTSLYEYSMIKEEDEKIKEQRLINQLKSSTLKSKPTNSNIKIDKKKLKKLMQNIQIFSEDNNSVGDEDKKQQDESQKSNKSGQKKNKQTTLKLGKKRLKNSKAVLEQNPQDNSLLNAQDEAGENLKKFRTIDQIYKEIKLKEKNQHLDADPEDLVSDSSGGSDSDPSGDELDVTFFKFDKHLARKKEKDLGEYYQYARQFRQCAF</sequence>
<dbReference type="Gene3D" id="3.40.630.10">
    <property type="entry name" value="Zn peptidases"/>
    <property type="match status" value="1"/>
</dbReference>
<evidence type="ECO:0000313" key="7">
    <source>
        <dbReference type="Proteomes" id="UP000039865"/>
    </source>
</evidence>
<evidence type="ECO:0000256" key="1">
    <source>
        <dbReference type="ARBA" id="ARBA00001947"/>
    </source>
</evidence>
<evidence type="ECO:0000256" key="3">
    <source>
        <dbReference type="PROSITE-ProRule" id="PRU01379"/>
    </source>
</evidence>
<dbReference type="Pfam" id="PF18027">
    <property type="entry name" value="Pepdidase_M14_N"/>
    <property type="match status" value="1"/>
</dbReference>
<evidence type="ECO:0000256" key="2">
    <source>
        <dbReference type="ARBA" id="ARBA00005988"/>
    </source>
</evidence>
<protein>
    <submittedName>
        <fullName evidence="6">Zinc carboxypeptidase family protein</fullName>
    </submittedName>
</protein>
<dbReference type="InterPro" id="IPR000834">
    <property type="entry name" value="Peptidase_M14"/>
</dbReference>
<feature type="active site" description="Proton donor/acceptor" evidence="3">
    <location>
        <position position="538"/>
    </location>
</feature>
<dbReference type="PANTHER" id="PTHR12756">
    <property type="entry name" value="CYTOSOLIC CARBOXYPEPTIDASE"/>
    <property type="match status" value="1"/>
</dbReference>
<gene>
    <name evidence="6" type="primary">Contig4976.g5319</name>
    <name evidence="6" type="ORF">STYLEM_15253</name>
</gene>
<dbReference type="InterPro" id="IPR040626">
    <property type="entry name" value="Pepdidase_M14_N"/>
</dbReference>
<feature type="region of interest" description="Disordered" evidence="4">
    <location>
        <begin position="626"/>
        <end position="664"/>
    </location>
</feature>
<evidence type="ECO:0000256" key="4">
    <source>
        <dbReference type="SAM" id="MobiDB-lite"/>
    </source>
</evidence>
<keyword evidence="7" id="KW-1185">Reference proteome</keyword>
<proteinExistence type="inferred from homology"/>
<dbReference type="OrthoDB" id="10253041at2759"/>
<dbReference type="InterPro" id="IPR050821">
    <property type="entry name" value="Cytosolic_carboxypeptidase"/>
</dbReference>
<organism evidence="6 7">
    <name type="scientific">Stylonychia lemnae</name>
    <name type="common">Ciliate</name>
    <dbReference type="NCBI Taxonomy" id="5949"/>
    <lineage>
        <taxon>Eukaryota</taxon>
        <taxon>Sar</taxon>
        <taxon>Alveolata</taxon>
        <taxon>Ciliophora</taxon>
        <taxon>Intramacronucleata</taxon>
        <taxon>Spirotrichea</taxon>
        <taxon>Stichotrichia</taxon>
        <taxon>Sporadotrichida</taxon>
        <taxon>Oxytrichidae</taxon>
        <taxon>Stylonychinae</taxon>
        <taxon>Stylonychia</taxon>
    </lineage>
</organism>
<dbReference type="GO" id="GO:0004181">
    <property type="term" value="F:metallocarboxypeptidase activity"/>
    <property type="evidence" value="ECO:0007669"/>
    <property type="project" value="InterPro"/>
</dbReference>
<evidence type="ECO:0000259" key="5">
    <source>
        <dbReference type="PROSITE" id="PS52035"/>
    </source>
</evidence>
<feature type="region of interest" description="Disordered" evidence="4">
    <location>
        <begin position="713"/>
        <end position="736"/>
    </location>
</feature>
<reference evidence="6 7" key="1">
    <citation type="submission" date="2014-06" db="EMBL/GenBank/DDBJ databases">
        <authorList>
            <person name="Swart Estienne"/>
        </authorList>
    </citation>
    <scope>NUCLEOTIDE SEQUENCE [LARGE SCALE GENOMIC DNA]</scope>
    <source>
        <strain evidence="6 7">130c</strain>
    </source>
</reference>
<dbReference type="PROSITE" id="PS52035">
    <property type="entry name" value="PEPTIDASE_M14"/>
    <property type="match status" value="1"/>
</dbReference>
<dbReference type="SUPFAM" id="SSF53187">
    <property type="entry name" value="Zn-dependent exopeptidases"/>
    <property type="match status" value="1"/>
</dbReference>
<comment type="cofactor">
    <cofactor evidence="1">
        <name>Zn(2+)</name>
        <dbReference type="ChEBI" id="CHEBI:29105"/>
    </cofactor>
</comment>
<dbReference type="AlphaFoldDB" id="A0A078AY71"/>
<feature type="compositionally biased region" description="Basic residues" evidence="4">
    <location>
        <begin position="648"/>
        <end position="664"/>
    </location>
</feature>
<evidence type="ECO:0000313" key="6">
    <source>
        <dbReference type="EMBL" id="CDW86162.1"/>
    </source>
</evidence>
<dbReference type="GO" id="GO:0008270">
    <property type="term" value="F:zinc ion binding"/>
    <property type="evidence" value="ECO:0007669"/>
    <property type="project" value="InterPro"/>
</dbReference>
<feature type="domain" description="Peptidase M14" evidence="5">
    <location>
        <begin position="280"/>
        <end position="574"/>
    </location>
</feature>
<keyword evidence="6" id="KW-0121">Carboxypeptidase</keyword>
<dbReference type="Gene3D" id="2.60.40.3120">
    <property type="match status" value="1"/>
</dbReference>
<dbReference type="Proteomes" id="UP000039865">
    <property type="component" value="Unassembled WGS sequence"/>
</dbReference>
<accession>A0A078AY71</accession>
<feature type="compositionally biased region" description="Basic and acidic residues" evidence="4">
    <location>
        <begin position="632"/>
        <end position="643"/>
    </location>
</feature>